<feature type="region of interest" description="Disordered" evidence="1">
    <location>
        <begin position="40"/>
        <end position="60"/>
    </location>
</feature>
<keyword evidence="2" id="KW-0378">Hydrolase</keyword>
<keyword evidence="2" id="KW-0067">ATP-binding</keyword>
<evidence type="ECO:0000313" key="3">
    <source>
        <dbReference type="Proteomes" id="UP000324222"/>
    </source>
</evidence>
<reference evidence="2 3" key="1">
    <citation type="submission" date="2019-05" db="EMBL/GenBank/DDBJ databases">
        <title>Another draft genome of Portunus trituberculatus and its Hox gene families provides insights of decapod evolution.</title>
        <authorList>
            <person name="Jeong J.-H."/>
            <person name="Song I."/>
            <person name="Kim S."/>
            <person name="Choi T."/>
            <person name="Kim D."/>
            <person name="Ryu S."/>
            <person name="Kim W."/>
        </authorList>
    </citation>
    <scope>NUCLEOTIDE SEQUENCE [LARGE SCALE GENOMIC DNA]</scope>
    <source>
        <tissue evidence="2">Muscle</tissue>
    </source>
</reference>
<gene>
    <name evidence="2" type="primary">DDX28</name>
    <name evidence="2" type="ORF">E2C01_021230</name>
</gene>
<dbReference type="AlphaFoldDB" id="A0A5B7E3W1"/>
<dbReference type="OrthoDB" id="10256233at2759"/>
<keyword evidence="3" id="KW-1185">Reference proteome</keyword>
<dbReference type="EMBL" id="VSRR010001845">
    <property type="protein sequence ID" value="MPC28037.1"/>
    <property type="molecule type" value="Genomic_DNA"/>
</dbReference>
<evidence type="ECO:0000313" key="2">
    <source>
        <dbReference type="EMBL" id="MPC28037.1"/>
    </source>
</evidence>
<dbReference type="Proteomes" id="UP000324222">
    <property type="component" value="Unassembled WGS sequence"/>
</dbReference>
<name>A0A5B7E3W1_PORTR</name>
<evidence type="ECO:0000256" key="1">
    <source>
        <dbReference type="SAM" id="MobiDB-lite"/>
    </source>
</evidence>
<keyword evidence="2" id="KW-0547">Nucleotide-binding</keyword>
<sequence>MELTVEKFHWWPHKWKCIRCISQTEFSVIKIPMAVQQRLKREKLKERRKQREQQVQNSRMGNKKVPIITCRRSEFNYYYGQSYNKFSAVPLASKGWLHKKAAGDYFTINSHGSVSCLSFHCS</sequence>
<organism evidence="2 3">
    <name type="scientific">Portunus trituberculatus</name>
    <name type="common">Swimming crab</name>
    <name type="synonym">Neptunus trituberculatus</name>
    <dbReference type="NCBI Taxonomy" id="210409"/>
    <lineage>
        <taxon>Eukaryota</taxon>
        <taxon>Metazoa</taxon>
        <taxon>Ecdysozoa</taxon>
        <taxon>Arthropoda</taxon>
        <taxon>Crustacea</taxon>
        <taxon>Multicrustacea</taxon>
        <taxon>Malacostraca</taxon>
        <taxon>Eumalacostraca</taxon>
        <taxon>Eucarida</taxon>
        <taxon>Decapoda</taxon>
        <taxon>Pleocyemata</taxon>
        <taxon>Brachyura</taxon>
        <taxon>Eubrachyura</taxon>
        <taxon>Portunoidea</taxon>
        <taxon>Portunidae</taxon>
        <taxon>Portuninae</taxon>
        <taxon>Portunus</taxon>
    </lineage>
</organism>
<protein>
    <submittedName>
        <fullName evidence="2">Putative ATP-dependent RNA helicase DDX28</fullName>
    </submittedName>
</protein>
<dbReference type="GO" id="GO:0004386">
    <property type="term" value="F:helicase activity"/>
    <property type="evidence" value="ECO:0007669"/>
    <property type="project" value="UniProtKB-KW"/>
</dbReference>
<comment type="caution">
    <text evidence="2">The sequence shown here is derived from an EMBL/GenBank/DDBJ whole genome shotgun (WGS) entry which is preliminary data.</text>
</comment>
<proteinExistence type="predicted"/>
<keyword evidence="2" id="KW-0347">Helicase</keyword>
<feature type="compositionally biased region" description="Basic and acidic residues" evidence="1">
    <location>
        <begin position="43"/>
        <end position="52"/>
    </location>
</feature>
<accession>A0A5B7E3W1</accession>